<proteinExistence type="predicted"/>
<evidence type="ECO:0000259" key="2">
    <source>
        <dbReference type="Pfam" id="PF12804"/>
    </source>
</evidence>
<dbReference type="AlphaFoldDB" id="A0A316GCL5"/>
<protein>
    <submittedName>
        <fullName evidence="3">CTP:molybdopterin cytidylyltransferase MocA</fullName>
    </submittedName>
</protein>
<evidence type="ECO:0000313" key="4">
    <source>
        <dbReference type="Proteomes" id="UP000245390"/>
    </source>
</evidence>
<sequence>MRGGDKLLETIEGEALLRRQAVAATATGCAVAVTLPPGPSARRACLGDVPVAIVDVPDHKEGMSASLRRAAGLLVDGQALAVLLPDVPGIGAGELIEVLQRFRSFDGDRVVRGGTVLDARPGTPLFLPHRVARRFLDLAGDDGGRQALAGEAVEFVRFPDDRAVRDLDTPEDWAAWRAETGIAE</sequence>
<keyword evidence="3" id="KW-0548">Nucleotidyltransferase</keyword>
<accession>A0A316GCL5</accession>
<dbReference type="InterPro" id="IPR029044">
    <property type="entry name" value="Nucleotide-diphossugar_trans"/>
</dbReference>
<dbReference type="Gene3D" id="3.90.550.10">
    <property type="entry name" value="Spore Coat Polysaccharide Biosynthesis Protein SpsA, Chain A"/>
    <property type="match status" value="1"/>
</dbReference>
<dbReference type="PANTHER" id="PTHR43777">
    <property type="entry name" value="MOLYBDENUM COFACTOR CYTIDYLYLTRANSFERASE"/>
    <property type="match status" value="1"/>
</dbReference>
<dbReference type="Pfam" id="PF12804">
    <property type="entry name" value="NTP_transf_3"/>
    <property type="match status" value="1"/>
</dbReference>
<keyword evidence="3" id="KW-0808">Transferase</keyword>
<dbReference type="GO" id="GO:0016779">
    <property type="term" value="F:nucleotidyltransferase activity"/>
    <property type="evidence" value="ECO:0007669"/>
    <property type="project" value="UniProtKB-KW"/>
</dbReference>
<dbReference type="SUPFAM" id="SSF53448">
    <property type="entry name" value="Nucleotide-diphospho-sugar transferases"/>
    <property type="match status" value="1"/>
</dbReference>
<name>A0A316GCL5_9RHOB</name>
<keyword evidence="4" id="KW-1185">Reference proteome</keyword>
<feature type="domain" description="MobA-like NTP transferase" evidence="2">
    <location>
        <begin position="3"/>
        <end position="149"/>
    </location>
</feature>
<dbReference type="EMBL" id="QGGV01000001">
    <property type="protein sequence ID" value="PWK58422.1"/>
    <property type="molecule type" value="Genomic_DNA"/>
</dbReference>
<organism evidence="3 4">
    <name type="scientific">Silicimonas algicola</name>
    <dbReference type="NCBI Taxonomy" id="1826607"/>
    <lineage>
        <taxon>Bacteria</taxon>
        <taxon>Pseudomonadati</taxon>
        <taxon>Pseudomonadota</taxon>
        <taxon>Alphaproteobacteria</taxon>
        <taxon>Rhodobacterales</taxon>
        <taxon>Paracoccaceae</taxon>
    </lineage>
</organism>
<dbReference type="Proteomes" id="UP000245390">
    <property type="component" value="Unassembled WGS sequence"/>
</dbReference>
<reference evidence="3 4" key="1">
    <citation type="submission" date="2018-05" db="EMBL/GenBank/DDBJ databases">
        <title>Genomic Encyclopedia of Type Strains, Phase IV (KMG-IV): sequencing the most valuable type-strain genomes for metagenomic binning, comparative biology and taxonomic classification.</title>
        <authorList>
            <person name="Goeker M."/>
        </authorList>
    </citation>
    <scope>NUCLEOTIDE SEQUENCE [LARGE SCALE GENOMIC DNA]</scope>
    <source>
        <strain evidence="3 4">DSM 103371</strain>
    </source>
</reference>
<gene>
    <name evidence="3" type="ORF">C8D95_101235</name>
</gene>
<comment type="caution">
    <text evidence="3">The sequence shown here is derived from an EMBL/GenBank/DDBJ whole genome shotgun (WGS) entry which is preliminary data.</text>
</comment>
<keyword evidence="1" id="KW-0460">Magnesium</keyword>
<evidence type="ECO:0000313" key="3">
    <source>
        <dbReference type="EMBL" id="PWK58422.1"/>
    </source>
</evidence>
<dbReference type="InterPro" id="IPR025877">
    <property type="entry name" value="MobA-like_NTP_Trfase"/>
</dbReference>
<dbReference type="PANTHER" id="PTHR43777:SF1">
    <property type="entry name" value="MOLYBDENUM COFACTOR CYTIDYLYLTRANSFERASE"/>
    <property type="match status" value="1"/>
</dbReference>
<evidence type="ECO:0000256" key="1">
    <source>
        <dbReference type="ARBA" id="ARBA00022842"/>
    </source>
</evidence>